<accession>A0ACB0LY18</accession>
<organism evidence="1 2">
    <name type="scientific">Trifolium pratense</name>
    <name type="common">Red clover</name>
    <dbReference type="NCBI Taxonomy" id="57577"/>
    <lineage>
        <taxon>Eukaryota</taxon>
        <taxon>Viridiplantae</taxon>
        <taxon>Streptophyta</taxon>
        <taxon>Embryophyta</taxon>
        <taxon>Tracheophyta</taxon>
        <taxon>Spermatophyta</taxon>
        <taxon>Magnoliopsida</taxon>
        <taxon>eudicotyledons</taxon>
        <taxon>Gunneridae</taxon>
        <taxon>Pentapetalae</taxon>
        <taxon>rosids</taxon>
        <taxon>fabids</taxon>
        <taxon>Fabales</taxon>
        <taxon>Fabaceae</taxon>
        <taxon>Papilionoideae</taxon>
        <taxon>50 kb inversion clade</taxon>
        <taxon>NPAAA clade</taxon>
        <taxon>Hologalegina</taxon>
        <taxon>IRL clade</taxon>
        <taxon>Trifolieae</taxon>
        <taxon>Trifolium</taxon>
    </lineage>
</organism>
<reference evidence="1" key="1">
    <citation type="submission" date="2023-10" db="EMBL/GenBank/DDBJ databases">
        <authorList>
            <person name="Rodriguez Cubillos JULIANA M."/>
            <person name="De Vega J."/>
        </authorList>
    </citation>
    <scope>NUCLEOTIDE SEQUENCE</scope>
</reference>
<evidence type="ECO:0000313" key="1">
    <source>
        <dbReference type="EMBL" id="CAJ2674218.1"/>
    </source>
</evidence>
<comment type="caution">
    <text evidence="1">The sequence shown here is derived from an EMBL/GenBank/DDBJ whole genome shotgun (WGS) entry which is preliminary data.</text>
</comment>
<dbReference type="EMBL" id="CASHSV030000716">
    <property type="protein sequence ID" value="CAJ2674218.1"/>
    <property type="molecule type" value="Genomic_DNA"/>
</dbReference>
<dbReference type="Proteomes" id="UP001177021">
    <property type="component" value="Unassembled WGS sequence"/>
</dbReference>
<name>A0ACB0LY18_TRIPR</name>
<evidence type="ECO:0000313" key="2">
    <source>
        <dbReference type="Proteomes" id="UP001177021"/>
    </source>
</evidence>
<gene>
    <name evidence="1" type="ORF">MILVUS5_LOCUS37509</name>
</gene>
<protein>
    <submittedName>
        <fullName evidence="1">Uncharacterized protein</fullName>
    </submittedName>
</protein>
<sequence>MTPFLTSLFHRFTNLTSLNLTHFQGDLDALLSQIPPLKYLTSLNLSHQPSLPAYGLQAFSKQITTLTSLIATNLYSSFSHTDLFLIADSFPLLEELNLYYAKTIDNKNTGYIDGIEALSLALIKLHIPSRRIVLTNTVGYSYGGLFSLLSKYCRSIQHLDLNCYKLLNDHRVVELSELLVGLVSLNLTNSDMLTYSSLFALLSKSLRKITAAPPFHFTETQRKLFLLQGCILC</sequence>
<keyword evidence="2" id="KW-1185">Reference proteome</keyword>
<proteinExistence type="predicted"/>